<evidence type="ECO:0000256" key="6">
    <source>
        <dbReference type="ARBA" id="ARBA00023125"/>
    </source>
</evidence>
<evidence type="ECO:0000259" key="12">
    <source>
        <dbReference type="PROSITE" id="PS51192"/>
    </source>
</evidence>
<feature type="binding site" evidence="11">
    <location>
        <position position="24"/>
    </location>
    <ligand>
        <name>ATP</name>
        <dbReference type="ChEBI" id="CHEBI:30616"/>
    </ligand>
</feature>
<dbReference type="SUPFAM" id="SSF158702">
    <property type="entry name" value="Sec63 N-terminal domain-like"/>
    <property type="match status" value="1"/>
</dbReference>
<comment type="catalytic activity">
    <reaction evidence="9 11">
        <text>Couples ATP hydrolysis with the unwinding of duplex DNA by translocating in the 3'-5' direction.</text>
        <dbReference type="EC" id="5.6.2.4"/>
    </reaction>
</comment>
<dbReference type="EMBL" id="LT671858">
    <property type="protein sequence ID" value="SIM40799.1"/>
    <property type="molecule type" value="Genomic_DNA"/>
</dbReference>
<dbReference type="SMART" id="SM00490">
    <property type="entry name" value="HELICc"/>
    <property type="match status" value="1"/>
</dbReference>
<keyword evidence="2 11" id="KW-0227">DNA damage</keyword>
<dbReference type="Gene3D" id="3.40.50.300">
    <property type="entry name" value="P-loop containing nucleotide triphosphate hydrolases"/>
    <property type="match status" value="2"/>
</dbReference>
<dbReference type="CDD" id="cd18795">
    <property type="entry name" value="SF2_C_Ski2"/>
    <property type="match status" value="1"/>
</dbReference>
<keyword evidence="16" id="KW-1185">Reference proteome</keyword>
<keyword evidence="5 11" id="KW-0067">ATP-binding</keyword>
<dbReference type="STRING" id="1673428.CPM_0363"/>
<dbReference type="SUPFAM" id="SSF46785">
    <property type="entry name" value="Winged helix' DNA-binding domain"/>
    <property type="match status" value="1"/>
</dbReference>
<keyword evidence="7 11" id="KW-0234">DNA repair</keyword>
<dbReference type="InterPro" id="IPR036390">
    <property type="entry name" value="WH_DNA-bd_sf"/>
</dbReference>
<comment type="similarity">
    <text evidence="11">Belongs to the helicase family. Hel308 subfamily.</text>
</comment>
<dbReference type="Pfam" id="PF21280">
    <property type="entry name" value="Helicase_dom4_arc"/>
    <property type="match status" value="1"/>
</dbReference>
<keyword evidence="4 11" id="KW-0347">Helicase</keyword>
<dbReference type="Gene3D" id="1.10.3380.30">
    <property type="match status" value="1"/>
</dbReference>
<evidence type="ECO:0000313" key="17">
    <source>
        <dbReference type="Proteomes" id="UP000195607"/>
    </source>
</evidence>
<dbReference type="Proteomes" id="UP000195607">
    <property type="component" value="Chromosome I"/>
</dbReference>
<dbReference type="InterPro" id="IPR014001">
    <property type="entry name" value="Helicase_ATP-bd"/>
</dbReference>
<dbReference type="Pfam" id="PF20470">
    <property type="entry name" value="HTH_61"/>
    <property type="match status" value="1"/>
</dbReference>
<proteinExistence type="inferred from homology"/>
<evidence type="ECO:0000256" key="5">
    <source>
        <dbReference type="ARBA" id="ARBA00022840"/>
    </source>
</evidence>
<comment type="function">
    <text evidence="11">DNA-dependent ATPase and 3'-5' DNA helicase that may be involved in repair of stalled replication forks.</text>
</comment>
<dbReference type="GO" id="GO:0005524">
    <property type="term" value="F:ATP binding"/>
    <property type="evidence" value="ECO:0007669"/>
    <property type="project" value="UniProtKB-UniRule"/>
</dbReference>
<accession>A0A1N5SY73</accession>
<evidence type="ECO:0000256" key="4">
    <source>
        <dbReference type="ARBA" id="ARBA00022806"/>
    </source>
</evidence>
<dbReference type="Pfam" id="PF00271">
    <property type="entry name" value="Helicase_C"/>
    <property type="match status" value="1"/>
</dbReference>
<dbReference type="GO" id="GO:0003677">
    <property type="term" value="F:DNA binding"/>
    <property type="evidence" value="ECO:0007669"/>
    <property type="project" value="UniProtKB-UniRule"/>
</dbReference>
<feature type="domain" description="Helicase C-terminal" evidence="13">
    <location>
        <begin position="224"/>
        <end position="406"/>
    </location>
</feature>
<dbReference type="Pfam" id="PF14520">
    <property type="entry name" value="HHH_5"/>
    <property type="match status" value="1"/>
</dbReference>
<evidence type="ECO:0000256" key="10">
    <source>
        <dbReference type="ARBA" id="ARBA00048988"/>
    </source>
</evidence>
<dbReference type="Gene3D" id="1.10.150.20">
    <property type="entry name" value="5' to 3' exonuclease, C-terminal subdomain"/>
    <property type="match status" value="1"/>
</dbReference>
<dbReference type="KEGG" id="cdiv:CPM_0363"/>
<keyword evidence="8 11" id="KW-0413">Isomerase</keyword>
<evidence type="ECO:0000256" key="9">
    <source>
        <dbReference type="ARBA" id="ARBA00034617"/>
    </source>
</evidence>
<evidence type="ECO:0000256" key="2">
    <source>
        <dbReference type="ARBA" id="ARBA00022763"/>
    </source>
</evidence>
<comment type="subunit">
    <text evidence="11">Monomer.</text>
</comment>
<dbReference type="EMBL" id="LT719092">
    <property type="protein sequence ID" value="SJK84248.1"/>
    <property type="molecule type" value="Genomic_DNA"/>
</dbReference>
<keyword evidence="6 11" id="KW-0238">DNA-binding</keyword>
<evidence type="ECO:0000256" key="7">
    <source>
        <dbReference type="ARBA" id="ARBA00023204"/>
    </source>
</evidence>
<dbReference type="PROSITE" id="PS51194">
    <property type="entry name" value="HELICASE_CTER"/>
    <property type="match status" value="1"/>
</dbReference>
<dbReference type="GO" id="GO:0016818">
    <property type="term" value="F:hydrolase activity, acting on acid anhydrides, in phosphorus-containing anhydrides"/>
    <property type="evidence" value="ECO:0007669"/>
    <property type="project" value="UniProtKB-UniRule"/>
</dbReference>
<dbReference type="SMART" id="SM00487">
    <property type="entry name" value="DEXDc"/>
    <property type="match status" value="1"/>
</dbReference>
<protein>
    <recommendedName>
        <fullName evidence="11">ATP-dependent DNA helicase Hel308</fullName>
        <ecNumber evidence="11">5.6.2.4</ecNumber>
    </recommendedName>
    <alternativeName>
        <fullName evidence="11">DNA 3'-5' helicase Hel308</fullName>
    </alternativeName>
</protein>
<dbReference type="Pfam" id="PF00270">
    <property type="entry name" value="DEAD"/>
    <property type="match status" value="1"/>
</dbReference>
<name>A0A1N5SY73_9ARCH</name>
<evidence type="ECO:0000313" key="14">
    <source>
        <dbReference type="EMBL" id="SIM40799.1"/>
    </source>
</evidence>
<dbReference type="PROSITE" id="PS51192">
    <property type="entry name" value="HELICASE_ATP_BIND_1"/>
    <property type="match status" value="1"/>
</dbReference>
<dbReference type="InterPro" id="IPR001650">
    <property type="entry name" value="Helicase_C-like"/>
</dbReference>
<feature type="domain" description="Helicase ATP-binding" evidence="12">
    <location>
        <begin position="28"/>
        <end position="194"/>
    </location>
</feature>
<dbReference type="HAMAP" id="MF_00442">
    <property type="entry name" value="Helicase_Hel308"/>
    <property type="match status" value="1"/>
</dbReference>
<reference evidence="14 17" key="1">
    <citation type="submission" date="2016-04" db="EMBL/GenBank/DDBJ databases">
        <authorList>
            <person name="Evans L.H."/>
            <person name="Alamgir A."/>
            <person name="Owens N."/>
            <person name="Weber N.D."/>
            <person name="Virtaneva K."/>
            <person name="Barbian K."/>
            <person name="Babar A."/>
            <person name="Rosenke K."/>
        </authorList>
    </citation>
    <scope>NUCLEOTIDE SEQUENCE [LARGE SCALE GENOMIC DNA]</scope>
    <source>
        <strain evidence="14">S5</strain>
        <strain evidence="17">S5(T) (JCM 30642 \VKM B-2941)</strain>
    </source>
</reference>
<reference evidence="15" key="3">
    <citation type="submission" date="2016-06" db="EMBL/GenBank/DDBJ databases">
        <authorList>
            <person name="Olsen C.W."/>
            <person name="Carey S."/>
            <person name="Hinshaw L."/>
            <person name="Karasin A.I."/>
        </authorList>
    </citation>
    <scope>NUCLEOTIDE SEQUENCE [LARGE SCALE GENOMIC DNA]</scope>
    <source>
        <strain evidence="15">PM4</strain>
    </source>
</reference>
<dbReference type="GO" id="GO:0006281">
    <property type="term" value="P:DNA repair"/>
    <property type="evidence" value="ECO:0007669"/>
    <property type="project" value="UniProtKB-UniRule"/>
</dbReference>
<dbReference type="EC" id="5.6.2.4" evidence="11"/>
<evidence type="ECO:0000259" key="13">
    <source>
        <dbReference type="PROSITE" id="PS51194"/>
    </source>
</evidence>
<dbReference type="InterPro" id="IPR050474">
    <property type="entry name" value="Hel308_SKI2-like"/>
</dbReference>
<evidence type="ECO:0000313" key="15">
    <source>
        <dbReference type="EMBL" id="SJK84248.1"/>
    </source>
</evidence>
<organism evidence="14 17">
    <name type="scientific">Cuniculiplasma divulgatum</name>
    <dbReference type="NCBI Taxonomy" id="1673428"/>
    <lineage>
        <taxon>Archaea</taxon>
        <taxon>Methanobacteriati</taxon>
        <taxon>Thermoplasmatota</taxon>
        <taxon>Thermoplasmata</taxon>
        <taxon>Thermoplasmatales</taxon>
        <taxon>Cuniculiplasmataceae</taxon>
        <taxon>Cuniculiplasma</taxon>
    </lineage>
</organism>
<evidence type="ECO:0000313" key="16">
    <source>
        <dbReference type="Proteomes" id="UP000187822"/>
    </source>
</evidence>
<evidence type="ECO:0000256" key="8">
    <source>
        <dbReference type="ARBA" id="ARBA00023235"/>
    </source>
</evidence>
<dbReference type="PANTHER" id="PTHR47961">
    <property type="entry name" value="DNA POLYMERASE THETA, PUTATIVE (AFU_ORTHOLOGUE AFUA_1G05260)-RELATED"/>
    <property type="match status" value="1"/>
</dbReference>
<dbReference type="InterPro" id="IPR046931">
    <property type="entry name" value="HTH_61"/>
</dbReference>
<evidence type="ECO:0000256" key="11">
    <source>
        <dbReference type="HAMAP-Rule" id="MF_00442"/>
    </source>
</evidence>
<comment type="catalytic activity">
    <reaction evidence="10 11">
        <text>ATP + H2O = ADP + phosphate + H(+)</text>
        <dbReference type="Rhea" id="RHEA:13065"/>
        <dbReference type="ChEBI" id="CHEBI:15377"/>
        <dbReference type="ChEBI" id="CHEBI:15378"/>
        <dbReference type="ChEBI" id="CHEBI:30616"/>
        <dbReference type="ChEBI" id="CHEBI:43474"/>
        <dbReference type="ChEBI" id="CHEBI:456216"/>
        <dbReference type="EC" id="5.6.2.4"/>
    </reaction>
</comment>
<dbReference type="InterPro" id="IPR048772">
    <property type="entry name" value="Hel308-like_dom4"/>
</dbReference>
<dbReference type="InterPro" id="IPR022965">
    <property type="entry name" value="Helicase_Hel308"/>
</dbReference>
<dbReference type="InterPro" id="IPR011545">
    <property type="entry name" value="DEAD/DEAH_box_helicase_dom"/>
</dbReference>
<dbReference type="SUPFAM" id="SSF52540">
    <property type="entry name" value="P-loop containing nucleoside triphosphate hydrolases"/>
    <property type="match status" value="1"/>
</dbReference>
<dbReference type="GO" id="GO:0043138">
    <property type="term" value="F:3'-5' DNA helicase activity"/>
    <property type="evidence" value="ECO:0007669"/>
    <property type="project" value="UniProtKB-UniRule"/>
</dbReference>
<evidence type="ECO:0000256" key="3">
    <source>
        <dbReference type="ARBA" id="ARBA00022801"/>
    </source>
</evidence>
<sequence length="685" mass="76973">METSMDIIKNYYFSGKNVSLYEHQKKSIDEIDEGRSVLVSVPTASGKSLIAYYAIIRAAKQGLKSMYICPLKALAREKFDELRAIGKGMFTVALSVGDLDAGTDIINRFDVIVCTSEKADSLMHHNPDYFNDIAVLVLDEIHNIGDQTRGPTLEILCTTARIVNPDIQIIALSATLQNAPQIGEWLDATVVRSDFRPVPLKKFVIFRDKLMDDEFQQIDSLKKDIYELIRKILYDGGQVLLFLNTRKRAEKFAMDISEQMDERMFPSSIDIISEDGDRNAEVVNRIAKKGVAFHHAGLNTRIRTFVEENFKSGRIKVITSTPTLAAGINLPARAVIIRDLTRFSDGYSSYISNMEIEQMLGRAGRPKYDDHGEAYIYCPSQGAIDKVKDLFENGVEPVVSAMGKEKIVRFNTLALISNHFCTTLDSLYTFFDSTLYASQNGKGTLKDYVDQVTGYLENYGFIETKGQILKAEKLGTITANLYIDPETAKIIVDMFEENEEEMSVARILYNICKTPDIFTLFVNRDDYESLSAFFDEISESPEDEDDMAAGKTAMLLLDWINEVPIYEIEEKYSVGSGDIESRKSSAEWIVMAASRLAAEFRRELSYPLDVLSLRLKEGVRDDIMSLISIPGVGRVRARRLYENGFKKPSDIAKSTVQNIAILRGFSKTLAENIIKSAKTMGDSSE</sequence>
<keyword evidence="1 11" id="KW-0547">Nucleotide-binding</keyword>
<dbReference type="InterPro" id="IPR027417">
    <property type="entry name" value="P-loop_NTPase"/>
</dbReference>
<gene>
    <name evidence="11" type="primary">hel308</name>
    <name evidence="15" type="ORF">CPM_0363</name>
    <name evidence="14" type="ORF">CSP5_0392</name>
</gene>
<dbReference type="Proteomes" id="UP000187822">
    <property type="component" value="Chromosome I"/>
</dbReference>
<reference evidence="16" key="2">
    <citation type="submission" date="2016-06" db="EMBL/GenBank/DDBJ databases">
        <authorList>
            <person name="Toshchakov V.S."/>
        </authorList>
    </citation>
    <scope>NUCLEOTIDE SEQUENCE [LARGE SCALE GENOMIC DNA]</scope>
    <source>
        <strain>PM4 (JCM 30641</strain>
        <strain evidence="16">\VKM B-2940)</strain>
    </source>
</reference>
<evidence type="ECO:0000256" key="1">
    <source>
        <dbReference type="ARBA" id="ARBA00022741"/>
    </source>
</evidence>
<dbReference type="PANTHER" id="PTHR47961:SF10">
    <property type="entry name" value="ATP-DEPENDENT DNA HELICASE HEL308"/>
    <property type="match status" value="1"/>
</dbReference>
<keyword evidence="3 11" id="KW-0378">Hydrolase</keyword>
<dbReference type="AlphaFoldDB" id="A0A1N5SY73"/>